<feature type="region of interest" description="Disordered" evidence="1">
    <location>
        <begin position="340"/>
        <end position="393"/>
    </location>
</feature>
<dbReference type="RefSeq" id="WP_211345924.1">
    <property type="nucleotide sequence ID" value="NZ_BAAAMD010000004.1"/>
</dbReference>
<feature type="compositionally biased region" description="Low complexity" evidence="1">
    <location>
        <begin position="358"/>
        <end position="384"/>
    </location>
</feature>
<sequence>MTSIRRLFLTLLAGLIVLGAGIMPTHADGPGAADDGVLSVLVATNEPYGTYHVKSMVDEVEEQGGRMALVAPDLDHVGDDSAVDVVTLDEAADWGADLLVVNGATEWPAAVVNELDTLPVVASSLAYLQPEEAEFAADIRERLVGATAQSADEADVFGAHLGVDPSQIEIVGNPSLDGLAPRDPRPGTVLIATSVTYPDETGGAAPGTELLLETAKELQAQGRHVRVGLHPREDPALWEGFEIAEEGTLAASATAEVVVGIPGSIFPQIAAVGTPLVAVMDPTMEVPDYLVALSAEASTVDEAVAAVGDAWRPRHAELESIVGPVGGSAERLWEAWGEAAESAPGVPGAGEGGPTPVSGDTDPSHDTPSPTSGSTSVGESEPTGQRGLPNTGI</sequence>
<protein>
    <submittedName>
        <fullName evidence="3">Uncharacterized protein</fullName>
    </submittedName>
</protein>
<reference evidence="3 4" key="1">
    <citation type="submission" date="2019-06" db="EMBL/GenBank/DDBJ databases">
        <title>Sequencing the genomes of 1000 actinobacteria strains.</title>
        <authorList>
            <person name="Klenk H.-P."/>
        </authorList>
    </citation>
    <scope>NUCLEOTIDE SEQUENCE [LARGE SCALE GENOMIC DNA]</scope>
    <source>
        <strain evidence="3 4">DSM 8251</strain>
    </source>
</reference>
<dbReference type="AlphaFoldDB" id="A0A542ZCE4"/>
<evidence type="ECO:0000313" key="4">
    <source>
        <dbReference type="Proteomes" id="UP000316196"/>
    </source>
</evidence>
<feature type="chain" id="PRO_5039377819" evidence="2">
    <location>
        <begin position="28"/>
        <end position="393"/>
    </location>
</feature>
<accession>A0A542ZCE4</accession>
<evidence type="ECO:0000256" key="1">
    <source>
        <dbReference type="SAM" id="MobiDB-lite"/>
    </source>
</evidence>
<organism evidence="3 4">
    <name type="scientific">Propioniferax innocua</name>
    <dbReference type="NCBI Taxonomy" id="1753"/>
    <lineage>
        <taxon>Bacteria</taxon>
        <taxon>Bacillati</taxon>
        <taxon>Actinomycetota</taxon>
        <taxon>Actinomycetes</taxon>
        <taxon>Propionibacteriales</taxon>
        <taxon>Propionibacteriaceae</taxon>
        <taxon>Propioniferax</taxon>
    </lineage>
</organism>
<keyword evidence="4" id="KW-1185">Reference proteome</keyword>
<name>A0A542ZCE4_9ACTN</name>
<evidence type="ECO:0000313" key="3">
    <source>
        <dbReference type="EMBL" id="TQL57959.1"/>
    </source>
</evidence>
<comment type="caution">
    <text evidence="3">The sequence shown here is derived from an EMBL/GenBank/DDBJ whole genome shotgun (WGS) entry which is preliminary data.</text>
</comment>
<dbReference type="Proteomes" id="UP000316196">
    <property type="component" value="Unassembled WGS sequence"/>
</dbReference>
<dbReference type="EMBL" id="VFOR01000002">
    <property type="protein sequence ID" value="TQL57959.1"/>
    <property type="molecule type" value="Genomic_DNA"/>
</dbReference>
<gene>
    <name evidence="3" type="ORF">FB460_1807</name>
</gene>
<feature type="signal peptide" evidence="2">
    <location>
        <begin position="1"/>
        <end position="27"/>
    </location>
</feature>
<proteinExistence type="predicted"/>
<keyword evidence="2" id="KW-0732">Signal</keyword>
<evidence type="ECO:0000256" key="2">
    <source>
        <dbReference type="SAM" id="SignalP"/>
    </source>
</evidence>